<dbReference type="Proteomes" id="UP000561438">
    <property type="component" value="Unassembled WGS sequence"/>
</dbReference>
<name>A0A850GXQ4_9SPHN</name>
<dbReference type="AlphaFoldDB" id="A0A850GXQ4"/>
<dbReference type="InterPro" id="IPR026841">
    <property type="entry name" value="Aur1/Ipt1"/>
</dbReference>
<dbReference type="Pfam" id="PF14378">
    <property type="entry name" value="PAP2_3"/>
    <property type="match status" value="1"/>
</dbReference>
<feature type="domain" description="Inositolphosphotransferase Aur1/Ipt1" evidence="2">
    <location>
        <begin position="177"/>
        <end position="345"/>
    </location>
</feature>
<protein>
    <submittedName>
        <fullName evidence="3">Phosphatase PAP2 family protein</fullName>
    </submittedName>
</protein>
<keyword evidence="1" id="KW-0812">Transmembrane</keyword>
<feature type="transmembrane region" description="Helical" evidence="1">
    <location>
        <begin position="118"/>
        <end position="137"/>
    </location>
</feature>
<proteinExistence type="predicted"/>
<dbReference type="GO" id="GO:0016020">
    <property type="term" value="C:membrane"/>
    <property type="evidence" value="ECO:0007669"/>
    <property type="project" value="UniProtKB-SubCell"/>
</dbReference>
<feature type="transmembrane region" description="Helical" evidence="1">
    <location>
        <begin position="334"/>
        <end position="355"/>
    </location>
</feature>
<feature type="transmembrane region" description="Helical" evidence="1">
    <location>
        <begin position="215"/>
        <end position="240"/>
    </location>
</feature>
<gene>
    <name evidence="3" type="ORF">HUV48_05015</name>
</gene>
<feature type="transmembrane region" description="Helical" evidence="1">
    <location>
        <begin position="78"/>
        <end position="97"/>
    </location>
</feature>
<evidence type="ECO:0000256" key="1">
    <source>
        <dbReference type="SAM" id="Phobius"/>
    </source>
</evidence>
<reference evidence="3 4" key="1">
    <citation type="submission" date="2020-06" db="EMBL/GenBank/DDBJ databases">
        <title>Altererythrobacter sp. HHU K3-1.</title>
        <authorList>
            <person name="Zhang D."/>
            <person name="Xue H."/>
        </authorList>
    </citation>
    <scope>NUCLEOTIDE SEQUENCE [LARGE SCALE GENOMIC DNA]</scope>
    <source>
        <strain evidence="3 4">HHU K3-1</strain>
    </source>
</reference>
<keyword evidence="1" id="KW-1133">Transmembrane helix</keyword>
<feature type="transmembrane region" description="Helical" evidence="1">
    <location>
        <begin position="280"/>
        <end position="300"/>
    </location>
</feature>
<accession>A0A850GXQ4</accession>
<evidence type="ECO:0000313" key="3">
    <source>
        <dbReference type="EMBL" id="NVD44374.1"/>
    </source>
</evidence>
<organism evidence="3 4">
    <name type="scientific">Qipengyuania atrilutea</name>
    <dbReference type="NCBI Taxonomy" id="2744473"/>
    <lineage>
        <taxon>Bacteria</taxon>
        <taxon>Pseudomonadati</taxon>
        <taxon>Pseudomonadota</taxon>
        <taxon>Alphaproteobacteria</taxon>
        <taxon>Sphingomonadales</taxon>
        <taxon>Erythrobacteraceae</taxon>
        <taxon>Qipengyuania</taxon>
    </lineage>
</organism>
<evidence type="ECO:0000313" key="4">
    <source>
        <dbReference type="Proteomes" id="UP000561438"/>
    </source>
</evidence>
<comment type="caution">
    <text evidence="3">The sequence shown here is derived from an EMBL/GenBank/DDBJ whole genome shotgun (WGS) entry which is preliminary data.</text>
</comment>
<feature type="transmembrane region" description="Helical" evidence="1">
    <location>
        <begin position="307"/>
        <end position="328"/>
    </location>
</feature>
<keyword evidence="1" id="KW-0472">Membrane</keyword>
<keyword evidence="4" id="KW-1185">Reference proteome</keyword>
<feature type="transmembrane region" description="Helical" evidence="1">
    <location>
        <begin position="186"/>
        <end position="203"/>
    </location>
</feature>
<feature type="transmembrane region" description="Helical" evidence="1">
    <location>
        <begin position="44"/>
        <end position="72"/>
    </location>
</feature>
<dbReference type="EMBL" id="JABWGV010000001">
    <property type="protein sequence ID" value="NVD44374.1"/>
    <property type="molecule type" value="Genomic_DNA"/>
</dbReference>
<sequence>MQSASAVTPQSTVSKAVIPVPFLDELSACIFQELAQNQPMRLGYLLIIGIVAASVLTAVLLGESAALLFGWQGVGDKWLFWFMPLIGWYALVTFQMMRRGIKSPLRGIRYLTAKHWRWLLRGFALSLLLVPAGRSAMRIKESIPSFVDFYADSYFVSADRFIFGTDPWRITHAVLGPQATFIIDRIYLLWFVVLLGLMVWLAFERDKAFQVKAILTFVLSWTLLGNVAAISMASVGPVFYENQYGDPYFRDLMEILRSQPDLKALQIADYLWTSDGLGSGISAMPSLHVAIAHLALLCVLERIRNRVVIWLAVAFEVVIFVGSVHLAWHYAVDGLFSIVAVSLIWIAFGSFVRWLERRAPSHSRNSTKPFFPVPATADQFKVMPSLSKLSRVAFRASQST</sequence>
<evidence type="ECO:0000259" key="2">
    <source>
        <dbReference type="Pfam" id="PF14378"/>
    </source>
</evidence>